<gene>
    <name evidence="11" type="ORF">MGAL_10B091128</name>
</gene>
<dbReference type="InterPro" id="IPR017452">
    <property type="entry name" value="GPCR_Rhodpsn_7TM"/>
</dbReference>
<comment type="caution">
    <text evidence="11">The sequence shown here is derived from an EMBL/GenBank/DDBJ whole genome shotgun (WGS) entry which is preliminary data.</text>
</comment>
<feature type="transmembrane region" description="Helical" evidence="9">
    <location>
        <begin position="208"/>
        <end position="226"/>
    </location>
</feature>
<dbReference type="SUPFAM" id="SSF81321">
    <property type="entry name" value="Family A G protein-coupled receptor-like"/>
    <property type="match status" value="1"/>
</dbReference>
<dbReference type="Pfam" id="PF00001">
    <property type="entry name" value="7tm_1"/>
    <property type="match status" value="1"/>
</dbReference>
<protein>
    <submittedName>
        <fullName evidence="11">Cholecystokinin A receptor</fullName>
    </submittedName>
</protein>
<keyword evidence="5 9" id="KW-0472">Membrane</keyword>
<name>A0A8B6CSU5_MYTGA</name>
<evidence type="ECO:0000256" key="2">
    <source>
        <dbReference type="ARBA" id="ARBA00022692"/>
    </source>
</evidence>
<feature type="domain" description="G-protein coupled receptors family 1 profile" evidence="10">
    <location>
        <begin position="52"/>
        <end position="355"/>
    </location>
</feature>
<feature type="transmembrane region" description="Helical" evidence="9">
    <location>
        <begin position="39"/>
        <end position="61"/>
    </location>
</feature>
<dbReference type="Gene3D" id="1.20.1070.10">
    <property type="entry name" value="Rhodopsin 7-helix transmembrane proteins"/>
    <property type="match status" value="1"/>
</dbReference>
<keyword evidence="12" id="KW-1185">Reference proteome</keyword>
<dbReference type="PANTHER" id="PTHR24238:SF47">
    <property type="entry name" value="ECDYSTEROIDS_DOPAMINE RECEPTOR-RELATED"/>
    <property type="match status" value="1"/>
</dbReference>
<dbReference type="PANTHER" id="PTHR24238">
    <property type="entry name" value="G-PROTEIN COUPLED RECEPTOR"/>
    <property type="match status" value="1"/>
</dbReference>
<evidence type="ECO:0000256" key="1">
    <source>
        <dbReference type="ARBA" id="ARBA00004141"/>
    </source>
</evidence>
<dbReference type="EMBL" id="UYJE01002281">
    <property type="protein sequence ID" value="VDI09359.1"/>
    <property type="molecule type" value="Genomic_DNA"/>
</dbReference>
<dbReference type="CDD" id="cd00637">
    <property type="entry name" value="7tm_classA_rhodopsin-like"/>
    <property type="match status" value="1"/>
</dbReference>
<dbReference type="PRINTS" id="PR00237">
    <property type="entry name" value="GPCRRHODOPSN"/>
</dbReference>
<feature type="transmembrane region" description="Helical" evidence="9">
    <location>
        <begin position="73"/>
        <end position="93"/>
    </location>
</feature>
<organism evidence="11 12">
    <name type="scientific">Mytilus galloprovincialis</name>
    <name type="common">Mediterranean mussel</name>
    <dbReference type="NCBI Taxonomy" id="29158"/>
    <lineage>
        <taxon>Eukaryota</taxon>
        <taxon>Metazoa</taxon>
        <taxon>Spiralia</taxon>
        <taxon>Lophotrochozoa</taxon>
        <taxon>Mollusca</taxon>
        <taxon>Bivalvia</taxon>
        <taxon>Autobranchia</taxon>
        <taxon>Pteriomorphia</taxon>
        <taxon>Mytilida</taxon>
        <taxon>Mytiloidea</taxon>
        <taxon>Mytilidae</taxon>
        <taxon>Mytilinae</taxon>
        <taxon>Mytilus</taxon>
    </lineage>
</organism>
<evidence type="ECO:0000256" key="9">
    <source>
        <dbReference type="SAM" id="Phobius"/>
    </source>
</evidence>
<proteinExistence type="inferred from homology"/>
<keyword evidence="7 8" id="KW-0807">Transducer</keyword>
<feature type="transmembrane region" description="Helical" evidence="9">
    <location>
        <begin position="153"/>
        <end position="174"/>
    </location>
</feature>
<keyword evidence="6 8" id="KW-0675">Receptor</keyword>
<dbReference type="AlphaFoldDB" id="A0A8B6CSU5"/>
<evidence type="ECO:0000256" key="5">
    <source>
        <dbReference type="ARBA" id="ARBA00023136"/>
    </source>
</evidence>
<evidence type="ECO:0000313" key="12">
    <source>
        <dbReference type="Proteomes" id="UP000596742"/>
    </source>
</evidence>
<feature type="transmembrane region" description="Helical" evidence="9">
    <location>
        <begin position="113"/>
        <end position="132"/>
    </location>
</feature>
<dbReference type="InterPro" id="IPR000276">
    <property type="entry name" value="GPCR_Rhodpsn"/>
</dbReference>
<reference evidence="11" key="1">
    <citation type="submission" date="2018-11" db="EMBL/GenBank/DDBJ databases">
        <authorList>
            <person name="Alioto T."/>
            <person name="Alioto T."/>
        </authorList>
    </citation>
    <scope>NUCLEOTIDE SEQUENCE</scope>
</reference>
<keyword evidence="3 9" id="KW-1133">Transmembrane helix</keyword>
<evidence type="ECO:0000256" key="7">
    <source>
        <dbReference type="ARBA" id="ARBA00023224"/>
    </source>
</evidence>
<sequence>MENSDVSESSISLTNSSNTSDITLEYLNEIETEKRIVPIVYLTILCIIGTIGNMLIIYVYLIKFRRKATYRTFIVALAIADFFVCSLAIPFEIFQMTREYTFNAEWLCKFFRMFKNSFTLSSTLILIGLSVNRYRSICYPLRPKLSYCQALKCIMCLVCFALSFASPEIFLTGIKHHKLENNLVGKDCSDAEEYADTMYPMIYGMTQMVLYILCTVSLLVMCILIGRQIMRHVKFRDQFRLSKIFKTTSKETSVLTMVETEKDSSTKKRVEAKLFSHKRHKKSAYKRINSPTKVTRTAFVVSICFVILYLPYITMKILSAVTKGQIMPRSKLASIIMPMLSRTHLMNNVVNFIIYLKMDLSFRRQCKELFVPFVSIFVKKVIIQ</sequence>
<evidence type="ECO:0000256" key="3">
    <source>
        <dbReference type="ARBA" id="ARBA00022989"/>
    </source>
</evidence>
<dbReference type="Proteomes" id="UP000596742">
    <property type="component" value="Unassembled WGS sequence"/>
</dbReference>
<evidence type="ECO:0000256" key="6">
    <source>
        <dbReference type="ARBA" id="ARBA00023170"/>
    </source>
</evidence>
<feature type="transmembrane region" description="Helical" evidence="9">
    <location>
        <begin position="294"/>
        <end position="312"/>
    </location>
</feature>
<comment type="similarity">
    <text evidence="8">Belongs to the G-protein coupled receptor 1 family.</text>
</comment>
<evidence type="ECO:0000256" key="8">
    <source>
        <dbReference type="RuleBase" id="RU000688"/>
    </source>
</evidence>
<keyword evidence="2 8" id="KW-0812">Transmembrane</keyword>
<evidence type="ECO:0000313" key="11">
    <source>
        <dbReference type="EMBL" id="VDI09359.1"/>
    </source>
</evidence>
<dbReference type="GO" id="GO:0016020">
    <property type="term" value="C:membrane"/>
    <property type="evidence" value="ECO:0007669"/>
    <property type="project" value="UniProtKB-SubCell"/>
</dbReference>
<dbReference type="OrthoDB" id="6082926at2759"/>
<evidence type="ECO:0000256" key="4">
    <source>
        <dbReference type="ARBA" id="ARBA00023040"/>
    </source>
</evidence>
<dbReference type="PROSITE" id="PS00237">
    <property type="entry name" value="G_PROTEIN_RECEP_F1_1"/>
    <property type="match status" value="1"/>
</dbReference>
<dbReference type="GO" id="GO:0004930">
    <property type="term" value="F:G protein-coupled receptor activity"/>
    <property type="evidence" value="ECO:0007669"/>
    <property type="project" value="UniProtKB-KW"/>
</dbReference>
<evidence type="ECO:0000259" key="10">
    <source>
        <dbReference type="PROSITE" id="PS50262"/>
    </source>
</evidence>
<feature type="transmembrane region" description="Helical" evidence="9">
    <location>
        <begin position="332"/>
        <end position="356"/>
    </location>
</feature>
<comment type="subcellular location">
    <subcellularLocation>
        <location evidence="1">Membrane</location>
        <topology evidence="1">Multi-pass membrane protein</topology>
    </subcellularLocation>
</comment>
<keyword evidence="4 8" id="KW-0297">G-protein coupled receptor</keyword>
<dbReference type="PROSITE" id="PS50262">
    <property type="entry name" value="G_PROTEIN_RECEP_F1_2"/>
    <property type="match status" value="1"/>
</dbReference>
<accession>A0A8B6CSU5</accession>